<sequence length="688" mass="75528">MLHMLRRHLEDKDYLTTVRKRTSGFQLGQAALEETLAALPAALRDAANVRRVHGRSTEECVAQLHRCWVADVGDALESPKEYGKAQVRASARFGVLQELVGGYEAHGKVALTQACMSAFLTWLEAQLQRAVGGDGAVRAALEQLVTLRSVMDLRAPELAYPMARTLTRQIHLHVGPTNSGKTHGALTALARARTGIYAGPLRLLAHEVWERLNEGTVSPGIPPRACNLKTGEEVRVVDPQAGLVSCTVEMVDPTTAYDVAVIDEIQMIGDLQRGGAWTQAVLGVTAKEIHICGEASVVGLMRELGRLCGDEVHVHEYKRLTALEVGAESLGGDVGRVRRGDCVVAFSRTGIFRLKQEIEARTGLRCAVAYGALPPETKSEQARKFNSGELDVMVASDAIGMGLNLRIRRVIFDTLSKWDGERMVPLSVSQIKQIAGRAGRYGTQGEGGAGGEVVTKEEGEMAALRAALEEPVRGIRRAVLEPRSEEMSMVSYLLGDAAGRGARGLEELYVDMGLLARVRTDLFMLADFEGQSELARIVEYRSRGRLTQEEKETWTNAPVNTRDERVVAWMGNAVEEYARGALVEFEKCAEGLGTVEAEEEVAGLMARGKEGYMGVEGAVLNINTLMLLESHHRALTLYMWLSYRFPVGFCYEEGVLERKRRTEGAIEYCLEGMREQRARRLALLGRVE</sequence>
<evidence type="ECO:0000256" key="6">
    <source>
        <dbReference type="ARBA" id="ARBA00022840"/>
    </source>
</evidence>
<dbReference type="InterPro" id="IPR027417">
    <property type="entry name" value="P-loop_NTPase"/>
</dbReference>
<accession>A0AAF0EN83</accession>
<evidence type="ECO:0000256" key="2">
    <source>
        <dbReference type="ARBA" id="ARBA00012552"/>
    </source>
</evidence>
<feature type="domain" description="Helicase C-terminal" evidence="10">
    <location>
        <begin position="326"/>
        <end position="488"/>
    </location>
</feature>
<dbReference type="EC" id="3.6.4.13" evidence="2"/>
<protein>
    <recommendedName>
        <fullName evidence="2">RNA helicase</fullName>
        <ecNumber evidence="2">3.6.4.13</ecNumber>
    </recommendedName>
</protein>
<evidence type="ECO:0000313" key="12">
    <source>
        <dbReference type="Proteomes" id="UP001219933"/>
    </source>
</evidence>
<evidence type="ECO:0000256" key="4">
    <source>
        <dbReference type="ARBA" id="ARBA00022801"/>
    </source>
</evidence>
<evidence type="ECO:0000313" key="11">
    <source>
        <dbReference type="EMBL" id="WFD33190.1"/>
    </source>
</evidence>
<keyword evidence="8" id="KW-0496">Mitochondrion</keyword>
<dbReference type="InterPro" id="IPR050699">
    <property type="entry name" value="RNA-DNA_Helicase"/>
</dbReference>
<dbReference type="GO" id="GO:0000965">
    <property type="term" value="P:mitochondrial RNA 3'-end processing"/>
    <property type="evidence" value="ECO:0007669"/>
    <property type="project" value="TreeGrafter"/>
</dbReference>
<dbReference type="GO" id="GO:0016787">
    <property type="term" value="F:hydrolase activity"/>
    <property type="evidence" value="ECO:0007669"/>
    <property type="project" value="UniProtKB-KW"/>
</dbReference>
<keyword evidence="12" id="KW-1185">Reference proteome</keyword>
<dbReference type="Gene3D" id="1.20.272.40">
    <property type="match status" value="1"/>
</dbReference>
<dbReference type="Pfam" id="PF12513">
    <property type="entry name" value="SUV3_C"/>
    <property type="match status" value="1"/>
</dbReference>
<evidence type="ECO:0000256" key="5">
    <source>
        <dbReference type="ARBA" id="ARBA00022806"/>
    </source>
</evidence>
<dbReference type="EMBL" id="CP119877">
    <property type="protein sequence ID" value="WFD33190.1"/>
    <property type="molecule type" value="Genomic_DNA"/>
</dbReference>
<dbReference type="SUPFAM" id="SSF52540">
    <property type="entry name" value="P-loop containing nucleoside triphosphate hydrolases"/>
    <property type="match status" value="1"/>
</dbReference>
<keyword evidence="3" id="KW-0547">Nucleotide-binding</keyword>
<evidence type="ECO:0000256" key="7">
    <source>
        <dbReference type="ARBA" id="ARBA00022946"/>
    </source>
</evidence>
<dbReference type="AlphaFoldDB" id="A0AAF0EN83"/>
<dbReference type="CDD" id="cd17913">
    <property type="entry name" value="DEXQc_Suv3"/>
    <property type="match status" value="1"/>
</dbReference>
<evidence type="ECO:0000256" key="1">
    <source>
        <dbReference type="ARBA" id="ARBA00004173"/>
    </source>
</evidence>
<keyword evidence="4 11" id="KW-0378">Hydrolase</keyword>
<dbReference type="InterPro" id="IPR044774">
    <property type="entry name" value="Suv3_DEXQc"/>
</dbReference>
<evidence type="ECO:0000256" key="9">
    <source>
        <dbReference type="ARBA" id="ARBA00047984"/>
    </source>
</evidence>
<organism evidence="11 12">
    <name type="scientific">Malassezia cuniculi</name>
    <dbReference type="NCBI Taxonomy" id="948313"/>
    <lineage>
        <taxon>Eukaryota</taxon>
        <taxon>Fungi</taxon>
        <taxon>Dikarya</taxon>
        <taxon>Basidiomycota</taxon>
        <taxon>Ustilaginomycotina</taxon>
        <taxon>Malasseziomycetes</taxon>
        <taxon>Malasseziales</taxon>
        <taxon>Malasseziaceae</taxon>
        <taxon>Malassezia</taxon>
    </lineage>
</organism>
<dbReference type="FunFam" id="3.40.50.300:FF:000269">
    <property type="entry name" value="ATP-dependent RNA helicase SUPV3L1, mitochondrial"/>
    <property type="match status" value="1"/>
</dbReference>
<reference evidence="11" key="1">
    <citation type="submission" date="2023-03" db="EMBL/GenBank/DDBJ databases">
        <title>Mating type loci evolution in Malassezia.</title>
        <authorList>
            <person name="Coelho M.A."/>
        </authorList>
    </citation>
    <scope>NUCLEOTIDE SEQUENCE</scope>
    <source>
        <strain evidence="11">CBS 11721</strain>
    </source>
</reference>
<dbReference type="InterPro" id="IPR001650">
    <property type="entry name" value="Helicase_C-like"/>
</dbReference>
<dbReference type="FunFam" id="3.40.50.300:FF:000957">
    <property type="entry name" value="ATP-dependent RNA helicase SUV3L, mitochondrial"/>
    <property type="match status" value="1"/>
</dbReference>
<dbReference type="PANTHER" id="PTHR12131">
    <property type="entry name" value="ATP-DEPENDENT RNA AND DNA HELICASE"/>
    <property type="match status" value="1"/>
</dbReference>
<dbReference type="CDD" id="cd18805">
    <property type="entry name" value="SF2_C_suv3"/>
    <property type="match status" value="1"/>
</dbReference>
<dbReference type="PROSITE" id="PS51194">
    <property type="entry name" value="HELICASE_CTER"/>
    <property type="match status" value="1"/>
</dbReference>
<gene>
    <name evidence="11" type="primary">SUV3</name>
    <name evidence="11" type="ORF">MCUN1_000003</name>
</gene>
<dbReference type="GO" id="GO:0003724">
    <property type="term" value="F:RNA helicase activity"/>
    <property type="evidence" value="ECO:0007669"/>
    <property type="project" value="UniProtKB-EC"/>
</dbReference>
<dbReference type="Gene3D" id="3.40.50.300">
    <property type="entry name" value="P-loop containing nucleotide triphosphate hydrolases"/>
    <property type="match status" value="2"/>
</dbReference>
<evidence type="ECO:0000256" key="8">
    <source>
        <dbReference type="ARBA" id="ARBA00023128"/>
    </source>
</evidence>
<dbReference type="Gene3D" id="1.20.58.1080">
    <property type="match status" value="1"/>
</dbReference>
<dbReference type="GO" id="GO:0045025">
    <property type="term" value="C:mitochondrial degradosome"/>
    <property type="evidence" value="ECO:0007669"/>
    <property type="project" value="TreeGrafter"/>
</dbReference>
<dbReference type="Pfam" id="PF22527">
    <property type="entry name" value="DEXQc_Suv3"/>
    <property type="match status" value="1"/>
</dbReference>
<comment type="subcellular location">
    <subcellularLocation>
        <location evidence="1">Mitochondrion</location>
    </subcellularLocation>
</comment>
<dbReference type="InterPro" id="IPR055206">
    <property type="entry name" value="DEXQc_SUV3"/>
</dbReference>
<dbReference type="Pfam" id="PF00271">
    <property type="entry name" value="Helicase_C"/>
    <property type="match status" value="1"/>
</dbReference>
<dbReference type="GO" id="GO:0005524">
    <property type="term" value="F:ATP binding"/>
    <property type="evidence" value="ECO:0007669"/>
    <property type="project" value="UniProtKB-KW"/>
</dbReference>
<keyword evidence="7" id="KW-0809">Transit peptide</keyword>
<proteinExistence type="predicted"/>
<comment type="catalytic activity">
    <reaction evidence="9">
        <text>ATP + H2O = ADP + phosphate + H(+)</text>
        <dbReference type="Rhea" id="RHEA:13065"/>
        <dbReference type="ChEBI" id="CHEBI:15377"/>
        <dbReference type="ChEBI" id="CHEBI:15378"/>
        <dbReference type="ChEBI" id="CHEBI:30616"/>
        <dbReference type="ChEBI" id="CHEBI:43474"/>
        <dbReference type="ChEBI" id="CHEBI:456216"/>
        <dbReference type="EC" id="3.6.4.13"/>
    </reaction>
</comment>
<name>A0AAF0EN83_9BASI</name>
<keyword evidence="6" id="KW-0067">ATP-binding</keyword>
<evidence type="ECO:0000256" key="3">
    <source>
        <dbReference type="ARBA" id="ARBA00022741"/>
    </source>
</evidence>
<dbReference type="PANTHER" id="PTHR12131:SF1">
    <property type="entry name" value="ATP-DEPENDENT RNA HELICASE SUPV3L1, MITOCHONDRIAL-RELATED"/>
    <property type="match status" value="1"/>
</dbReference>
<evidence type="ECO:0000259" key="10">
    <source>
        <dbReference type="PROSITE" id="PS51194"/>
    </source>
</evidence>
<dbReference type="InterPro" id="IPR022192">
    <property type="entry name" value="SUV3_C"/>
</dbReference>
<dbReference type="SMART" id="SM00490">
    <property type="entry name" value="HELICc"/>
    <property type="match status" value="1"/>
</dbReference>
<dbReference type="Proteomes" id="UP001219933">
    <property type="component" value="Chromosome 1"/>
</dbReference>
<keyword evidence="5 11" id="KW-0347">Helicase</keyword>